<dbReference type="STRING" id="203119.Cthe_2468"/>
<organism evidence="1 2">
    <name type="scientific">Acetivibrio thermocellus (strain ATCC 27405 / DSM 1237 / JCM 9322 / NBRC 103400 / NCIMB 10682 / NRRL B-4536 / VPI 7372)</name>
    <name type="common">Clostridium thermocellum</name>
    <dbReference type="NCBI Taxonomy" id="203119"/>
    <lineage>
        <taxon>Bacteria</taxon>
        <taxon>Bacillati</taxon>
        <taxon>Bacillota</taxon>
        <taxon>Clostridia</taxon>
        <taxon>Eubacteriales</taxon>
        <taxon>Oscillospiraceae</taxon>
        <taxon>Acetivibrio</taxon>
    </lineage>
</organism>
<proteinExistence type="predicted"/>
<keyword evidence="2" id="KW-1185">Reference proteome</keyword>
<sequence length="124" mass="14676">MPVNSREKGKRGEREWASICREEGYNVRRGQQYNGIEGADCVGLPGIHQEVKREQRLNIEKALQQATRDAKDSEIPIVAHRKNGEKWKVTMWASDWFKLYREWEASEWLKKKEIKEFEGQELWG</sequence>
<dbReference type="eggNOG" id="ENOG5032V0C">
    <property type="taxonomic scope" value="Bacteria"/>
</dbReference>
<gene>
    <name evidence="1" type="ordered locus">Cthe_2468</name>
</gene>
<dbReference type="OrthoDB" id="1669507at2"/>
<dbReference type="GeneID" id="35806037"/>
<name>A3DI91_ACET2</name>
<dbReference type="AlphaFoldDB" id="A3DI91"/>
<dbReference type="EMBL" id="CP000568">
    <property type="protein sequence ID" value="ABN53670.1"/>
    <property type="molecule type" value="Genomic_DNA"/>
</dbReference>
<dbReference type="KEGG" id="cth:Cthe_2468"/>
<protein>
    <submittedName>
        <fullName evidence="1">Uncharacterized protein</fullName>
    </submittedName>
</protein>
<accession>A3DI91</accession>
<dbReference type="HOGENOM" id="CLU_2056440_0_0_9"/>
<reference evidence="1 2" key="2">
    <citation type="journal article" date="2013" name="Biotechnol. Biofuels">
        <title>Global transcriptome analysis of Clostridium thermocellum ATCC 27405 during growth on dilute acid pretreated Populus and switchgrass.</title>
        <authorList>
            <person name="Wilson C.M."/>
            <person name="Rodriguez M.Jr."/>
            <person name="Johnson C.M."/>
            <person name="Martin S.L."/>
            <person name="Chu T.M."/>
            <person name="Wolfinger R.D."/>
            <person name="Hauser L.J."/>
            <person name="Land M.L."/>
            <person name="Klingeman D.M."/>
            <person name="Syed M.H."/>
            <person name="Ragauskas A.J."/>
            <person name="Tschaplinski T.J."/>
            <person name="Mielenz J.R."/>
            <person name="Brown S.D."/>
        </authorList>
    </citation>
    <scope>NUCLEOTIDE SEQUENCE [LARGE SCALE GENOMIC DNA]</scope>
    <source>
        <strain evidence="2">ATCC 27405 / DSM 1237 / JCM 9322 / NBRC 103400 / NCIMB 10682 / NRRL B-4536 / VPI 7372</strain>
    </source>
</reference>
<dbReference type="Proteomes" id="UP000002145">
    <property type="component" value="Chromosome"/>
</dbReference>
<evidence type="ECO:0000313" key="2">
    <source>
        <dbReference type="Proteomes" id="UP000002145"/>
    </source>
</evidence>
<evidence type="ECO:0000313" key="1">
    <source>
        <dbReference type="EMBL" id="ABN53670.1"/>
    </source>
</evidence>
<reference evidence="2" key="1">
    <citation type="submission" date="2007-02" db="EMBL/GenBank/DDBJ databases">
        <title>Complete sequence of Clostridium thermocellum ATCC 27405.</title>
        <authorList>
            <consortium name="US DOE Joint Genome Institute"/>
            <person name="Copeland A."/>
            <person name="Lucas S."/>
            <person name="Lapidus A."/>
            <person name="Barry K."/>
            <person name="Detter J.C."/>
            <person name="Glavina del Rio T."/>
            <person name="Hammon N."/>
            <person name="Israni S."/>
            <person name="Dalin E."/>
            <person name="Tice H."/>
            <person name="Pitluck S."/>
            <person name="Chertkov O."/>
            <person name="Brettin T."/>
            <person name="Bruce D."/>
            <person name="Han C."/>
            <person name="Tapia R."/>
            <person name="Gilna P."/>
            <person name="Schmutz J."/>
            <person name="Larimer F."/>
            <person name="Land M."/>
            <person name="Hauser L."/>
            <person name="Kyrpides N."/>
            <person name="Mikhailova N."/>
            <person name="Wu J.H.D."/>
            <person name="Newcomb M."/>
            <person name="Richardson P."/>
        </authorList>
    </citation>
    <scope>NUCLEOTIDE SEQUENCE [LARGE SCALE GENOMIC DNA]</scope>
    <source>
        <strain evidence="2">ATCC 27405 / DSM 1237 / JCM 9322 / NBRC 103400 / NCIMB 10682 / NRRL B-4536 / VPI 7372</strain>
    </source>
</reference>
<dbReference type="RefSeq" id="WP_020457813.1">
    <property type="nucleotide sequence ID" value="NC_009012.1"/>
</dbReference>